<name>A0A369P6I3_9ACTN</name>
<dbReference type="RefSeq" id="WP_022738983.1">
    <property type="nucleotide sequence ID" value="NZ_AP024470.1"/>
</dbReference>
<proteinExistence type="predicted"/>
<sequence>MTDLEQRIREAYDAQHASEALRGRTLALLEEERKRRPDAPSVEVHRASLRRRPRARVVTAWAACLLLALALVGAYGVYRAPSAFVDIEVNPSLELTVNTFGIVIEAEALNDDGAVVLGAVDMLNRPYGDVIGALLSSDAFGSYAEKDAFIDVNVVSENNRLGESLVAQSDEALSSASCEHACRRADSATRDAAAAAGLGVGRYQAAQELMSLDPSYTLEECASMTMRQLRDRIDACHSGQEGDSYEGHGHGQGAGKGYGHGRHGN</sequence>
<accession>A0A369P6I3</accession>
<dbReference type="GeneID" id="62676951"/>
<dbReference type="Proteomes" id="UP000253805">
    <property type="component" value="Unassembled WGS sequence"/>
</dbReference>
<evidence type="ECO:0000313" key="3">
    <source>
        <dbReference type="Proteomes" id="UP000253805"/>
    </source>
</evidence>
<feature type="domain" description="Anti-sigma factor RsgI-like middle" evidence="1">
    <location>
        <begin position="83"/>
        <end position="207"/>
    </location>
</feature>
<reference evidence="2 3" key="1">
    <citation type="journal article" date="2018" name="Elife">
        <title>Discovery and characterization of a prevalent human gut bacterial enzyme sufficient for the inactivation of a family of plant toxins.</title>
        <authorList>
            <person name="Koppel N."/>
            <person name="Bisanz J.E."/>
            <person name="Pandelia M.E."/>
            <person name="Turnbaugh P.J."/>
            <person name="Balskus E.P."/>
        </authorList>
    </citation>
    <scope>NUCLEOTIDE SEQUENCE [LARGE SCALE GENOMIC DNA]</scope>
    <source>
        <strain evidence="2 3">OB21 GAM 11</strain>
    </source>
</reference>
<dbReference type="Pfam" id="PF23750">
    <property type="entry name" value="RsgI_M"/>
    <property type="match status" value="1"/>
</dbReference>
<evidence type="ECO:0000259" key="1">
    <source>
        <dbReference type="Pfam" id="PF23750"/>
    </source>
</evidence>
<dbReference type="InterPro" id="IPR055431">
    <property type="entry name" value="RsgI_M"/>
</dbReference>
<dbReference type="EMBL" id="PPUT01000001">
    <property type="protein sequence ID" value="RDC46875.1"/>
    <property type="molecule type" value="Genomic_DNA"/>
</dbReference>
<protein>
    <recommendedName>
        <fullName evidence="1">Anti-sigma factor RsgI-like middle domain-containing protein</fullName>
    </recommendedName>
</protein>
<evidence type="ECO:0000313" key="2">
    <source>
        <dbReference type="EMBL" id="RDC46875.1"/>
    </source>
</evidence>
<gene>
    <name evidence="2" type="ORF">C1850_00005</name>
</gene>
<comment type="caution">
    <text evidence="2">The sequence shown here is derived from an EMBL/GenBank/DDBJ whole genome shotgun (WGS) entry which is preliminary data.</text>
</comment>
<organism evidence="2 3">
    <name type="scientific">Adlercreutzia equolifaciens subsp. celatus</name>
    <dbReference type="NCBI Taxonomy" id="394340"/>
    <lineage>
        <taxon>Bacteria</taxon>
        <taxon>Bacillati</taxon>
        <taxon>Actinomycetota</taxon>
        <taxon>Coriobacteriia</taxon>
        <taxon>Eggerthellales</taxon>
        <taxon>Eggerthellaceae</taxon>
        <taxon>Adlercreutzia</taxon>
    </lineage>
</organism>
<dbReference type="AlphaFoldDB" id="A0A369P6I3"/>